<dbReference type="InterPro" id="IPR001841">
    <property type="entry name" value="Znf_RING"/>
</dbReference>
<dbReference type="GO" id="GO:0016567">
    <property type="term" value="P:protein ubiquitination"/>
    <property type="evidence" value="ECO:0007669"/>
    <property type="project" value="TreeGrafter"/>
</dbReference>
<dbReference type="InterPro" id="IPR057039">
    <property type="entry name" value="At5g52880_ARM"/>
</dbReference>
<keyword evidence="3" id="KW-0808">Transferase</keyword>
<dbReference type="Gene3D" id="3.30.40.10">
    <property type="entry name" value="Zinc/RING finger domain, C3HC4 (zinc finger)"/>
    <property type="match status" value="1"/>
</dbReference>
<dbReference type="GO" id="GO:0008270">
    <property type="term" value="F:zinc ion binding"/>
    <property type="evidence" value="ECO:0007669"/>
    <property type="project" value="UniProtKB-KW"/>
</dbReference>
<gene>
    <name evidence="12" type="ORF">AXG93_115s1570</name>
    <name evidence="11" type="ORF">Mp_5g05250</name>
</gene>
<dbReference type="Proteomes" id="UP000077202">
    <property type="component" value="Unassembled WGS sequence"/>
</dbReference>
<evidence type="ECO:0000256" key="5">
    <source>
        <dbReference type="ARBA" id="ARBA00022771"/>
    </source>
</evidence>
<reference evidence="11" key="2">
    <citation type="journal article" date="2019" name="Curr. Biol.">
        <title>Chromatin organization in early land plants reveals an ancestral association between H3K27me3, transposons, and constitutive heterochromatin.</title>
        <authorList>
            <person name="Montgomery S.A."/>
            <person name="Tanizawa Y."/>
            <person name="Galik B."/>
            <person name="Wang N."/>
            <person name="Ito T."/>
            <person name="Mochizuki T."/>
            <person name="Akimcheva S."/>
            <person name="Bowman J."/>
            <person name="Cognat V."/>
            <person name="Drouard L."/>
            <person name="Ekker H."/>
            <person name="Houng S."/>
            <person name="Kohchi T."/>
            <person name="Lin S."/>
            <person name="Liu L.D."/>
            <person name="Nakamura Y."/>
            <person name="Valeeva L.R."/>
            <person name="Shakirov E.V."/>
            <person name="Shippen D.E."/>
            <person name="Wei W."/>
            <person name="Yagura M."/>
            <person name="Yamaoka S."/>
            <person name="Yamato K.T."/>
            <person name="Liu C."/>
            <person name="Berger F."/>
        </authorList>
    </citation>
    <scope>NUCLEOTIDE SEQUENCE [LARGE SCALE GENOMIC DNA]</scope>
    <source>
        <strain evidence="11">Tak-1</strain>
    </source>
</reference>
<dbReference type="SUPFAM" id="SSF57850">
    <property type="entry name" value="RING/U-box"/>
    <property type="match status" value="1"/>
</dbReference>
<evidence type="ECO:0000256" key="6">
    <source>
        <dbReference type="ARBA" id="ARBA00022786"/>
    </source>
</evidence>
<evidence type="ECO:0000256" key="1">
    <source>
        <dbReference type="ARBA" id="ARBA00000900"/>
    </source>
</evidence>
<keyword evidence="4" id="KW-0479">Metal-binding</keyword>
<keyword evidence="7" id="KW-0862">Zinc</keyword>
<evidence type="ECO:0000313" key="13">
    <source>
        <dbReference type="Proteomes" id="UP000077202"/>
    </source>
</evidence>
<dbReference type="Pfam" id="PF13639">
    <property type="entry name" value="zf-RING_2"/>
    <property type="match status" value="1"/>
</dbReference>
<evidence type="ECO:0000313" key="11">
    <source>
        <dbReference type="EMBL" id="BBN10642.1"/>
    </source>
</evidence>
<evidence type="ECO:0000256" key="3">
    <source>
        <dbReference type="ARBA" id="ARBA00022679"/>
    </source>
</evidence>
<proteinExistence type="predicted"/>
<dbReference type="PANTHER" id="PTHR15710">
    <property type="entry name" value="E3 UBIQUITIN-PROTEIN LIGASE PRAJA"/>
    <property type="match status" value="1"/>
</dbReference>
<organism evidence="12 13">
    <name type="scientific">Marchantia polymorpha subsp. ruderalis</name>
    <dbReference type="NCBI Taxonomy" id="1480154"/>
    <lineage>
        <taxon>Eukaryota</taxon>
        <taxon>Viridiplantae</taxon>
        <taxon>Streptophyta</taxon>
        <taxon>Embryophyta</taxon>
        <taxon>Marchantiophyta</taxon>
        <taxon>Marchantiopsida</taxon>
        <taxon>Marchantiidae</taxon>
        <taxon>Marchantiales</taxon>
        <taxon>Marchantiaceae</taxon>
        <taxon>Marchantia</taxon>
    </lineage>
</organism>
<sequence>MGKGDRESLAVLVAGLQNELNRKNTFEGAVVSLTCMFRDLYKSAPAPERQAMYAAACRAERLLQSRYTSSAFWKAGLKLFQQAEAMLTEPKEKRNMQGFVQKARVYLGEQTERETLPPHMRAGTSSGGFLFEGQLTMGPEPPRHAWSAIRDTLRENATRLFNSNDPNVEQDVTRRLQNILNNARDGNGLPGQNPEFVGLEEAIAATLAEIGNMPRGPPPASKAEVAKLPVLEVTEEILARVGQGAECAVCREVLTIGDKMQEMPCKHSFHPDCLKPWLEAHNSCPICRYEMPTDDREYELQKERDREFEEDRKARENALPGGEYMYT</sequence>
<dbReference type="CDD" id="cd16667">
    <property type="entry name" value="RING-H2_RNF126-like"/>
    <property type="match status" value="1"/>
</dbReference>
<keyword evidence="13" id="KW-1185">Reference proteome</keyword>
<dbReference type="EMBL" id="AP019870">
    <property type="protein sequence ID" value="BBN10642.1"/>
    <property type="molecule type" value="Genomic_DNA"/>
</dbReference>
<dbReference type="GO" id="GO:0005737">
    <property type="term" value="C:cytoplasm"/>
    <property type="evidence" value="ECO:0007669"/>
    <property type="project" value="TreeGrafter"/>
</dbReference>
<dbReference type="EC" id="2.3.2.27" evidence="2"/>
<feature type="domain" description="RING-type" evidence="10">
    <location>
        <begin position="247"/>
        <end position="288"/>
    </location>
</feature>
<dbReference type="GO" id="GO:0061630">
    <property type="term" value="F:ubiquitin protein ligase activity"/>
    <property type="evidence" value="ECO:0007669"/>
    <property type="project" value="UniProtKB-EC"/>
</dbReference>
<evidence type="ECO:0000256" key="8">
    <source>
        <dbReference type="PROSITE-ProRule" id="PRU00175"/>
    </source>
</evidence>
<dbReference type="SMART" id="SM00184">
    <property type="entry name" value="RING"/>
    <property type="match status" value="1"/>
</dbReference>
<evidence type="ECO:0000313" key="12">
    <source>
        <dbReference type="EMBL" id="OAE28466.1"/>
    </source>
</evidence>
<reference evidence="12 13" key="1">
    <citation type="submission" date="2016-03" db="EMBL/GenBank/DDBJ databases">
        <title>Mechanisms controlling the formation of the plant cell surface in tip-growing cells are functionally conserved among land plants.</title>
        <authorList>
            <person name="Honkanen S."/>
            <person name="Jones V.A."/>
            <person name="Morieri G."/>
            <person name="Champion C."/>
            <person name="Hetherington A.J."/>
            <person name="Kelly S."/>
            <person name="Saint-Marcoux D."/>
            <person name="Proust H."/>
            <person name="Prescott H."/>
            <person name="Dolan L."/>
        </authorList>
    </citation>
    <scope>NUCLEOTIDE SEQUENCE [LARGE SCALE GENOMIC DNA]</scope>
    <source>
        <strain evidence="13">cv. Tak-1 and cv. Tak-2</strain>
        <tissue evidence="12">Whole gametophyte</tissue>
    </source>
</reference>
<feature type="region of interest" description="Disordered" evidence="9">
    <location>
        <begin position="302"/>
        <end position="327"/>
    </location>
</feature>
<protein>
    <recommendedName>
        <fullName evidence="2">RING-type E3 ubiquitin transferase</fullName>
        <ecNumber evidence="2">2.3.2.27</ecNumber>
    </recommendedName>
</protein>
<dbReference type="AlphaFoldDB" id="A0A176W8I2"/>
<reference evidence="14" key="3">
    <citation type="journal article" date="2020" name="Curr. Biol.">
        <title>Chromatin organization in early land plants reveals an ancestral association between H3K27me3, transposons, and constitutive heterochromatin.</title>
        <authorList>
            <person name="Montgomery S.A."/>
            <person name="Tanizawa Y."/>
            <person name="Galik B."/>
            <person name="Wang N."/>
            <person name="Ito T."/>
            <person name="Mochizuki T."/>
            <person name="Akimcheva S."/>
            <person name="Bowman J.L."/>
            <person name="Cognat V."/>
            <person name="Marechal-Drouard L."/>
            <person name="Ekker H."/>
            <person name="Hong S.F."/>
            <person name="Kohchi T."/>
            <person name="Lin S.S."/>
            <person name="Liu L.D."/>
            <person name="Nakamura Y."/>
            <person name="Valeeva L.R."/>
            <person name="Shakirov E.V."/>
            <person name="Shippen D.E."/>
            <person name="Wei W.L."/>
            <person name="Yagura M."/>
            <person name="Yamaoka S."/>
            <person name="Yamato K.T."/>
            <person name="Liu C."/>
            <person name="Berger F."/>
        </authorList>
    </citation>
    <scope>NUCLEOTIDE SEQUENCE [LARGE SCALE GENOMIC DNA]</scope>
    <source>
        <strain evidence="14">Tak-1</strain>
    </source>
</reference>
<name>A0A176W8I2_MARPO</name>
<dbReference type="InterPro" id="IPR013083">
    <property type="entry name" value="Znf_RING/FYVE/PHD"/>
</dbReference>
<comment type="catalytic activity">
    <reaction evidence="1">
        <text>S-ubiquitinyl-[E2 ubiquitin-conjugating enzyme]-L-cysteine + [acceptor protein]-L-lysine = [E2 ubiquitin-conjugating enzyme]-L-cysteine + N(6)-ubiquitinyl-[acceptor protein]-L-lysine.</text>
        <dbReference type="EC" id="2.3.2.27"/>
    </reaction>
</comment>
<dbReference type="Proteomes" id="UP001162541">
    <property type="component" value="Chromosome 5"/>
</dbReference>
<keyword evidence="5 8" id="KW-0863">Zinc-finger</keyword>
<dbReference type="PROSITE" id="PS50089">
    <property type="entry name" value="ZF_RING_2"/>
    <property type="match status" value="1"/>
</dbReference>
<keyword evidence="6" id="KW-0833">Ubl conjugation pathway</keyword>
<feature type="compositionally biased region" description="Basic and acidic residues" evidence="9">
    <location>
        <begin position="302"/>
        <end position="316"/>
    </location>
</feature>
<evidence type="ECO:0000256" key="2">
    <source>
        <dbReference type="ARBA" id="ARBA00012483"/>
    </source>
</evidence>
<accession>A0A176W8I2</accession>
<evidence type="ECO:0000313" key="14">
    <source>
        <dbReference type="Proteomes" id="UP001162541"/>
    </source>
</evidence>
<evidence type="ECO:0000259" key="10">
    <source>
        <dbReference type="PROSITE" id="PS50089"/>
    </source>
</evidence>
<evidence type="ECO:0000256" key="9">
    <source>
        <dbReference type="SAM" id="MobiDB-lite"/>
    </source>
</evidence>
<evidence type="ECO:0000256" key="7">
    <source>
        <dbReference type="ARBA" id="ARBA00022833"/>
    </source>
</evidence>
<dbReference type="FunFam" id="3.30.40.10:FF:000127">
    <property type="entry name" value="E3 ubiquitin-protein ligase RNF181"/>
    <property type="match status" value="1"/>
</dbReference>
<dbReference type="PANTHER" id="PTHR15710:SF4">
    <property type="entry name" value="E3 UBIQUITIN-PROTEIN LIGASE AIP2"/>
    <property type="match status" value="1"/>
</dbReference>
<evidence type="ECO:0000256" key="4">
    <source>
        <dbReference type="ARBA" id="ARBA00022723"/>
    </source>
</evidence>
<dbReference type="Pfam" id="PF24104">
    <property type="entry name" value="At5g52880_ARM"/>
    <property type="match status" value="1"/>
</dbReference>
<dbReference type="EMBL" id="LVLJ01001739">
    <property type="protein sequence ID" value="OAE28466.1"/>
    <property type="molecule type" value="Genomic_DNA"/>
</dbReference>